<evidence type="ECO:0000256" key="1">
    <source>
        <dbReference type="SAM" id="Phobius"/>
    </source>
</evidence>
<dbReference type="RefSeq" id="WP_014265539.1">
    <property type="nucleotide sequence ID" value="NC_016631.1"/>
</dbReference>
<dbReference type="InterPro" id="IPR024572">
    <property type="entry name" value="RcnB"/>
</dbReference>
<name>G8NX47_GRAMM</name>
<dbReference type="AlphaFoldDB" id="G8NX47"/>
<evidence type="ECO:0008006" key="5">
    <source>
        <dbReference type="Google" id="ProtNLM"/>
    </source>
</evidence>
<dbReference type="Pfam" id="PF11776">
    <property type="entry name" value="RcnB"/>
    <property type="match status" value="1"/>
</dbReference>
<evidence type="ECO:0000313" key="4">
    <source>
        <dbReference type="Proteomes" id="UP000007113"/>
    </source>
</evidence>
<feature type="transmembrane region" description="Helical" evidence="1">
    <location>
        <begin position="87"/>
        <end position="106"/>
    </location>
</feature>
<keyword evidence="1" id="KW-0812">Transmembrane</keyword>
<dbReference type="eggNOG" id="COG5455">
    <property type="taxonomic scope" value="Bacteria"/>
</dbReference>
<dbReference type="STRING" id="682795.AciX8_2344"/>
<dbReference type="Gene3D" id="3.10.450.160">
    <property type="entry name" value="inner membrane protein cigr"/>
    <property type="match status" value="1"/>
</dbReference>
<dbReference type="OrthoDB" id="9808839at2"/>
<dbReference type="HOGENOM" id="CLU_102089_2_0_0"/>
<keyword evidence="1" id="KW-1133">Transmembrane helix</keyword>
<sequence length="107" mass="12076" precursor="true">MNKIRKALALSIVAATLSGGAAFAQDHHDDRHDDHHDNHAYVQHKEWRKGARMNHDDWNRGERVDYHQYHLSAPRPGYEWRQVDGNYVMAAIATGVIASVIVASAAH</sequence>
<dbReference type="EMBL" id="CP003130">
    <property type="protein sequence ID" value="AEU36661.1"/>
    <property type="molecule type" value="Genomic_DNA"/>
</dbReference>
<accession>G8NX47</accession>
<evidence type="ECO:0000313" key="3">
    <source>
        <dbReference type="EMBL" id="AEU36661.1"/>
    </source>
</evidence>
<feature type="chain" id="PRO_5003513130" description="Integral membrane protein" evidence="2">
    <location>
        <begin position="25"/>
        <end position="107"/>
    </location>
</feature>
<keyword evidence="2" id="KW-0732">Signal</keyword>
<keyword evidence="4" id="KW-1185">Reference proteome</keyword>
<dbReference type="KEGG" id="gma:AciX8_2344"/>
<protein>
    <recommendedName>
        <fullName evidence="5">Integral membrane protein</fullName>
    </recommendedName>
</protein>
<dbReference type="Proteomes" id="UP000007113">
    <property type="component" value="Chromosome"/>
</dbReference>
<organism evidence="3 4">
    <name type="scientific">Granulicella mallensis (strain ATCC BAA-1857 / DSM 23137 / MP5ACTX8)</name>
    <dbReference type="NCBI Taxonomy" id="682795"/>
    <lineage>
        <taxon>Bacteria</taxon>
        <taxon>Pseudomonadati</taxon>
        <taxon>Acidobacteriota</taxon>
        <taxon>Terriglobia</taxon>
        <taxon>Terriglobales</taxon>
        <taxon>Acidobacteriaceae</taxon>
        <taxon>Granulicella</taxon>
    </lineage>
</organism>
<proteinExistence type="predicted"/>
<gene>
    <name evidence="3" type="ordered locus">AciX8_2344</name>
</gene>
<reference evidence="3 4" key="1">
    <citation type="submission" date="2011-11" db="EMBL/GenBank/DDBJ databases">
        <title>Complete sequence of Granulicella mallensis MP5ACTX8.</title>
        <authorList>
            <consortium name="US DOE Joint Genome Institute"/>
            <person name="Lucas S."/>
            <person name="Copeland A."/>
            <person name="Lapidus A."/>
            <person name="Cheng J.-F."/>
            <person name="Goodwin L."/>
            <person name="Pitluck S."/>
            <person name="Peters L."/>
            <person name="Lu M."/>
            <person name="Detter J.C."/>
            <person name="Han C."/>
            <person name="Tapia R."/>
            <person name="Land M."/>
            <person name="Hauser L."/>
            <person name="Kyrpides N."/>
            <person name="Ivanova N."/>
            <person name="Mikhailova N."/>
            <person name="Pagani I."/>
            <person name="Rawat S."/>
            <person name="Mannisto M."/>
            <person name="Haggblom M."/>
            <person name="Woyke T."/>
        </authorList>
    </citation>
    <scope>NUCLEOTIDE SEQUENCE [LARGE SCALE GENOMIC DNA]</scope>
    <source>
        <strain evidence="4">ATCC BAA-1857 / DSM 23137 / MP5ACTX8</strain>
    </source>
</reference>
<keyword evidence="1" id="KW-0472">Membrane</keyword>
<evidence type="ECO:0000256" key="2">
    <source>
        <dbReference type="SAM" id="SignalP"/>
    </source>
</evidence>
<feature type="signal peptide" evidence="2">
    <location>
        <begin position="1"/>
        <end position="24"/>
    </location>
</feature>